<accession>A0ABY9DG48</accession>
<dbReference type="InterPro" id="IPR052072">
    <property type="entry name" value="Vascular_dev_regulator"/>
</dbReference>
<gene>
    <name evidence="2" type="ORF">VitviT2T_024561</name>
</gene>
<dbReference type="InterPro" id="IPR002710">
    <property type="entry name" value="Dilute_dom"/>
</dbReference>
<evidence type="ECO:0000313" key="2">
    <source>
        <dbReference type="EMBL" id="WKA06670.1"/>
    </source>
</evidence>
<proteinExistence type="predicted"/>
<evidence type="ECO:0000259" key="1">
    <source>
        <dbReference type="PROSITE" id="PS51126"/>
    </source>
</evidence>
<feature type="domain" description="Dilute" evidence="1">
    <location>
        <begin position="1"/>
        <end position="154"/>
    </location>
</feature>
<dbReference type="PANTHER" id="PTHR16027">
    <property type="entry name" value="DILUTE DOMAIN-CONTAINING PROTEIN YPR089W"/>
    <property type="match status" value="1"/>
</dbReference>
<evidence type="ECO:0000313" key="3">
    <source>
        <dbReference type="Proteomes" id="UP001227230"/>
    </source>
</evidence>
<dbReference type="Proteomes" id="UP001227230">
    <property type="component" value="Chromosome 16"/>
</dbReference>
<protein>
    <recommendedName>
        <fullName evidence="1">Dilute domain-containing protein</fullName>
    </recommendedName>
</protein>
<dbReference type="PROSITE" id="PS51126">
    <property type="entry name" value="DILUTE"/>
    <property type="match status" value="1"/>
</dbReference>
<keyword evidence="3" id="KW-1185">Reference proteome</keyword>
<dbReference type="Pfam" id="PF01843">
    <property type="entry name" value="DIL"/>
    <property type="match status" value="1"/>
</dbReference>
<name>A0ABY9DG48_VITVI</name>
<reference evidence="2 3" key="1">
    <citation type="journal article" date="2023" name="Hortic Res">
        <title>The complete reference genome for grapevine (Vitis vinifera L.) genetics and breeding.</title>
        <authorList>
            <person name="Shi X."/>
            <person name="Cao S."/>
            <person name="Wang X."/>
            <person name="Huang S."/>
            <person name="Wang Y."/>
            <person name="Liu Z."/>
            <person name="Liu W."/>
            <person name="Leng X."/>
            <person name="Peng Y."/>
            <person name="Wang N."/>
            <person name="Wang Y."/>
            <person name="Ma Z."/>
            <person name="Xu X."/>
            <person name="Zhang F."/>
            <person name="Xue H."/>
            <person name="Zhong H."/>
            <person name="Wang Y."/>
            <person name="Zhang K."/>
            <person name="Velt A."/>
            <person name="Avia K."/>
            <person name="Holtgrawe D."/>
            <person name="Grimplet J."/>
            <person name="Matus J.T."/>
            <person name="Ware D."/>
            <person name="Wu X."/>
            <person name="Wang H."/>
            <person name="Liu C."/>
            <person name="Fang Y."/>
            <person name="Rustenholz C."/>
            <person name="Cheng Z."/>
            <person name="Xiao H."/>
            <person name="Zhou Y."/>
        </authorList>
    </citation>
    <scope>NUCLEOTIDE SEQUENCE [LARGE SCALE GENOMIC DNA]</scope>
    <source>
        <strain evidence="3">cv. Pinot noir / PN40024</strain>
        <tissue evidence="2">Leaf</tissue>
    </source>
</reference>
<dbReference type="EMBL" id="CP126663">
    <property type="protein sequence ID" value="WKA06670.1"/>
    <property type="molecule type" value="Genomic_DNA"/>
</dbReference>
<sequence length="154" mass="17871">MYNHFKLSSLPDSNGVLKYLLRTPQPSHAIKIFSRIFSYINLHLFNSLPFHHECCTFRNEEYVESELAELELWYGQTKEDDLYPILSIQSLYRICILYWDDNYNTRSISPNVISSTWVLMPEDSNDTTSDSSDTTSSTFTLQDLDLRVKAVSPA</sequence>
<dbReference type="PANTHER" id="PTHR16027:SF6">
    <property type="entry name" value="DILUTE DOMAIN-CONTAINING PROTEIN"/>
    <property type="match status" value="1"/>
</dbReference>
<organism evidence="2 3">
    <name type="scientific">Vitis vinifera</name>
    <name type="common">Grape</name>
    <dbReference type="NCBI Taxonomy" id="29760"/>
    <lineage>
        <taxon>Eukaryota</taxon>
        <taxon>Viridiplantae</taxon>
        <taxon>Streptophyta</taxon>
        <taxon>Embryophyta</taxon>
        <taxon>Tracheophyta</taxon>
        <taxon>Spermatophyta</taxon>
        <taxon>Magnoliopsida</taxon>
        <taxon>eudicotyledons</taxon>
        <taxon>Gunneridae</taxon>
        <taxon>Pentapetalae</taxon>
        <taxon>rosids</taxon>
        <taxon>Vitales</taxon>
        <taxon>Vitaceae</taxon>
        <taxon>Viteae</taxon>
        <taxon>Vitis</taxon>
    </lineage>
</organism>